<dbReference type="InterPro" id="IPR008979">
    <property type="entry name" value="Galactose-bd-like_sf"/>
</dbReference>
<keyword evidence="4" id="KW-0732">Signal</keyword>
<evidence type="ECO:0000256" key="3">
    <source>
        <dbReference type="ARBA" id="ARBA00023295"/>
    </source>
</evidence>
<organism evidence="6 7">
    <name type="scientific">Bacteroides oleiciplenus YIT 12058</name>
    <dbReference type="NCBI Taxonomy" id="742727"/>
    <lineage>
        <taxon>Bacteria</taxon>
        <taxon>Pseudomonadati</taxon>
        <taxon>Bacteroidota</taxon>
        <taxon>Bacteroidia</taxon>
        <taxon>Bacteroidales</taxon>
        <taxon>Bacteroidaceae</taxon>
        <taxon>Bacteroides</taxon>
    </lineage>
</organism>
<dbReference type="eggNOG" id="COG3250">
    <property type="taxonomic scope" value="Bacteria"/>
</dbReference>
<dbReference type="AlphaFoldDB" id="K9E9G8"/>
<proteinExistence type="inferred from homology"/>
<comment type="caution">
    <text evidence="6">The sequence shown here is derived from an EMBL/GenBank/DDBJ whole genome shotgun (WGS) entry which is preliminary data.</text>
</comment>
<evidence type="ECO:0000259" key="5">
    <source>
        <dbReference type="Pfam" id="PF00703"/>
    </source>
</evidence>
<name>K9E9G8_9BACE</name>
<dbReference type="EMBL" id="ADLF01000024">
    <property type="protein sequence ID" value="EKU87572.1"/>
    <property type="molecule type" value="Genomic_DNA"/>
</dbReference>
<dbReference type="Proteomes" id="UP000009872">
    <property type="component" value="Unassembled WGS sequence"/>
</dbReference>
<accession>K9E9G8</accession>
<dbReference type="InterPro" id="IPR036156">
    <property type="entry name" value="Beta-gal/glucu_dom_sf"/>
</dbReference>
<dbReference type="PANTHER" id="PTHR42732">
    <property type="entry name" value="BETA-GALACTOSIDASE"/>
    <property type="match status" value="1"/>
</dbReference>
<dbReference type="PATRIC" id="fig|742727.4.peg.5138"/>
<keyword evidence="7" id="KW-1185">Reference proteome</keyword>
<dbReference type="InterPro" id="IPR013783">
    <property type="entry name" value="Ig-like_fold"/>
</dbReference>
<dbReference type="Gene3D" id="3.20.20.80">
    <property type="entry name" value="Glycosidases"/>
    <property type="match status" value="1"/>
</dbReference>
<dbReference type="SUPFAM" id="SSF49785">
    <property type="entry name" value="Galactose-binding domain-like"/>
    <property type="match status" value="1"/>
</dbReference>
<dbReference type="InterPro" id="IPR006102">
    <property type="entry name" value="Ig-like_GH2"/>
</dbReference>
<dbReference type="Gene3D" id="2.60.40.10">
    <property type="entry name" value="Immunoglobulins"/>
    <property type="match status" value="1"/>
</dbReference>
<feature type="domain" description="Glycoside hydrolase family 2 immunoglobulin-like beta-sandwich" evidence="5">
    <location>
        <begin position="447"/>
        <end position="544"/>
    </location>
</feature>
<dbReference type="STRING" id="742727.HMPREF9447_05031"/>
<feature type="signal peptide" evidence="4">
    <location>
        <begin position="1"/>
        <end position="25"/>
    </location>
</feature>
<evidence type="ECO:0000313" key="7">
    <source>
        <dbReference type="Proteomes" id="UP000009872"/>
    </source>
</evidence>
<dbReference type="Gene3D" id="2.60.120.260">
    <property type="entry name" value="Galactose-binding domain-like"/>
    <property type="match status" value="1"/>
</dbReference>
<protein>
    <recommendedName>
        <fullName evidence="5">Glycoside hydrolase family 2 immunoglobulin-like beta-sandwich domain-containing protein</fullName>
    </recommendedName>
</protein>
<sequence length="1022" mass="118269">MKINKDIIRCVLFCKLIITTLVAGAQSDDKCISKSFELRYVSSSKTANGETDYKGPTSVFTTNQRIEYLNKYANYACKFFGDEKLDQQVISEKEITKAMKQLKPQPLPQVRKEIRLYDGWKFYCYREGQCEEYDKRLKLWKNLNNKISIDDGNLVFKDAASLVLDITPQNWRFKLQLDMNNNPVVIKFVDSKNRKTVCEFGVDSMHRSYYISNGKRYYSQTLKTLSLKTWLAEIDLAPSEHRFNLKIADKLVSDFELLSDISLKRVDQLIIEGMKGTVIDNIWGVGYKKTTDHSMINWPYYVETFIDDDFEVKQNIDNWMRKEYDDSLWKDCILPKAHGSERHEGEDIYLRKTVHVGNFVRAFYELEAMFPNGELWINGKIVEVIKTPHPQMIDITQYLSPDAENLIALKVNSFKADQSNAMHHAPTDLNIGWFAGRSSLHLTQSTMITDMFVYTNGLSDKKAMITAEVTIENKHHTFYEGKLNVLLKEWFPVEAGIETNIDSIDISLTPQEIKTFKLQFLVDNVKLWSVSSPQLYQVRVLLSNYNSGYKREEYRAIDGDKAKSRELYISRYTDDYVLTTGFRTVGQEGGIFRINGKPELLKAPLYFGQRFPLDKLSTDLLAPSSEDLMKELLAVKKMNGNGMRMSVHWSDNYGQDGTNDPRMLEMADQLGLMYIWTTASWIRVRSPFTMDFEGLGKYVRQARNSPSVIIWQPSNHPDLSKWNDAMVFYNKVYNIIHPLDTTRLITPSADLRHIGPHNDDGTINNNGEKDDNCDPVWTAPRIARGSMDYPTGFGQDWEYLRLWPFPKKWKGNVPINDYLQSKKRAYFNFEQEESIGQMNWKLYKGSPIYKYHSYEWDYDIGSIGRLLTFDEWKESQAWQAFSAYECIRKMRWLDYDGLSWCCMWGGPNMGTYQKPLIDALGNKKLSFYTNQMGFQSVLAGSKDVDIVYGPSDAPELLVLNIGSERTVDVIVEIINEEGELMDKRIYQNVALPSGRTSTVLGKLELPKLSDGYYFFGYQIMQK</sequence>
<keyword evidence="3" id="KW-0326">Glycosidase</keyword>
<keyword evidence="2" id="KW-0378">Hydrolase</keyword>
<evidence type="ECO:0000256" key="4">
    <source>
        <dbReference type="SAM" id="SignalP"/>
    </source>
</evidence>
<evidence type="ECO:0000256" key="1">
    <source>
        <dbReference type="ARBA" id="ARBA00007401"/>
    </source>
</evidence>
<dbReference type="GO" id="GO:0004553">
    <property type="term" value="F:hydrolase activity, hydrolyzing O-glycosyl compounds"/>
    <property type="evidence" value="ECO:0007669"/>
    <property type="project" value="InterPro"/>
</dbReference>
<feature type="chain" id="PRO_5003927205" description="Glycoside hydrolase family 2 immunoglobulin-like beta-sandwich domain-containing protein" evidence="4">
    <location>
        <begin position="26"/>
        <end position="1022"/>
    </location>
</feature>
<dbReference type="Pfam" id="PF00703">
    <property type="entry name" value="Glyco_hydro_2"/>
    <property type="match status" value="1"/>
</dbReference>
<dbReference type="RefSeq" id="WP_009132409.1">
    <property type="nucleotide sequence ID" value="NZ_JH992946.1"/>
</dbReference>
<dbReference type="SUPFAM" id="SSF51445">
    <property type="entry name" value="(Trans)glycosidases"/>
    <property type="match status" value="1"/>
</dbReference>
<dbReference type="PANTHER" id="PTHR42732:SF1">
    <property type="entry name" value="BETA-MANNOSIDASE"/>
    <property type="match status" value="1"/>
</dbReference>
<dbReference type="InterPro" id="IPR017853">
    <property type="entry name" value="GH"/>
</dbReference>
<dbReference type="GO" id="GO:0005975">
    <property type="term" value="P:carbohydrate metabolic process"/>
    <property type="evidence" value="ECO:0007669"/>
    <property type="project" value="InterPro"/>
</dbReference>
<dbReference type="SUPFAM" id="SSF49303">
    <property type="entry name" value="beta-Galactosidase/glucuronidase domain"/>
    <property type="match status" value="1"/>
</dbReference>
<evidence type="ECO:0000256" key="2">
    <source>
        <dbReference type="ARBA" id="ARBA00022801"/>
    </source>
</evidence>
<reference evidence="6 7" key="1">
    <citation type="submission" date="2012-09" db="EMBL/GenBank/DDBJ databases">
        <title>The Genome Sequence of Bacteroides oleiciplenus YIT 12058.</title>
        <authorList>
            <consortium name="The Broad Institute Genome Sequencing Platform"/>
            <person name="Earl A."/>
            <person name="Ward D."/>
            <person name="Feldgarden M."/>
            <person name="Gevers D."/>
            <person name="Morotomi M."/>
            <person name="Walker B."/>
            <person name="Young S.K."/>
            <person name="Zeng Q."/>
            <person name="Gargeya S."/>
            <person name="Fitzgerald M."/>
            <person name="Haas B."/>
            <person name="Abouelleil A."/>
            <person name="Alvarado L."/>
            <person name="Arachchi H.M."/>
            <person name="Berlin A.M."/>
            <person name="Chapman S.B."/>
            <person name="Goldberg J."/>
            <person name="Griggs A."/>
            <person name="Gujja S."/>
            <person name="Hansen M."/>
            <person name="Howarth C."/>
            <person name="Imamovic A."/>
            <person name="Larimer J."/>
            <person name="McCowen C."/>
            <person name="Montmayeur A."/>
            <person name="Murphy C."/>
            <person name="Neiman D."/>
            <person name="Pearson M."/>
            <person name="Priest M."/>
            <person name="Roberts A."/>
            <person name="Saif S."/>
            <person name="Shea T."/>
            <person name="Sisk P."/>
            <person name="Sykes S."/>
            <person name="Wortman J."/>
            <person name="Nusbaum C."/>
            <person name="Birren B."/>
        </authorList>
    </citation>
    <scope>NUCLEOTIDE SEQUENCE [LARGE SCALE GENOMIC DNA]</scope>
    <source>
        <strain evidence="6 7">YIT 12058</strain>
    </source>
</reference>
<gene>
    <name evidence="6" type="ORF">HMPREF9447_05031</name>
</gene>
<dbReference type="HOGENOM" id="CLU_304584_0_0_10"/>
<dbReference type="InterPro" id="IPR051913">
    <property type="entry name" value="GH2_Domain-Containing"/>
</dbReference>
<dbReference type="OrthoDB" id="1049596at2"/>
<comment type="similarity">
    <text evidence="1">Belongs to the glycosyl hydrolase 2 family.</text>
</comment>
<evidence type="ECO:0000313" key="6">
    <source>
        <dbReference type="EMBL" id="EKU87572.1"/>
    </source>
</evidence>